<gene>
    <name evidence="5" type="ORF">R3P38DRAFT_2761693</name>
    <name evidence="4" type="ORF">R3P38DRAFT_2763184</name>
    <name evidence="3" type="ORF">R3P38DRAFT_2783798</name>
    <name evidence="2" type="ORF">R3P38DRAFT_2803457</name>
    <name evidence="1" type="ORF">R3P38DRAFT_3244301</name>
</gene>
<dbReference type="EMBL" id="JAWWNJ010000008">
    <property type="protein sequence ID" value="KAK7050139.1"/>
    <property type="molecule type" value="Genomic_DNA"/>
</dbReference>
<evidence type="ECO:0000313" key="1">
    <source>
        <dbReference type="EMBL" id="KAK6968973.1"/>
    </source>
</evidence>
<reference evidence="2 6" key="1">
    <citation type="journal article" date="2024" name="J Genomics">
        <title>Draft genome sequencing and assembly of Favolaschia claudopus CIRM-BRFM 2984 isolated from oak limbs.</title>
        <authorList>
            <person name="Navarro D."/>
            <person name="Drula E."/>
            <person name="Chaduli D."/>
            <person name="Cazenave R."/>
            <person name="Ahrendt S."/>
            <person name="Wang J."/>
            <person name="Lipzen A."/>
            <person name="Daum C."/>
            <person name="Barry K."/>
            <person name="Grigoriev I.V."/>
            <person name="Favel A."/>
            <person name="Rosso M.N."/>
            <person name="Martin F."/>
        </authorList>
    </citation>
    <scope>NUCLEOTIDE SEQUENCE [LARGE SCALE GENOMIC DNA]</scope>
    <source>
        <strain evidence="2 6">CIRM-BRFM 2984</strain>
    </source>
</reference>
<organism evidence="2 6">
    <name type="scientific">Favolaschia claudopus</name>
    <dbReference type="NCBI Taxonomy" id="2862362"/>
    <lineage>
        <taxon>Eukaryota</taxon>
        <taxon>Fungi</taxon>
        <taxon>Dikarya</taxon>
        <taxon>Basidiomycota</taxon>
        <taxon>Agaricomycotina</taxon>
        <taxon>Agaricomycetes</taxon>
        <taxon>Agaricomycetidae</taxon>
        <taxon>Agaricales</taxon>
        <taxon>Marasmiineae</taxon>
        <taxon>Mycenaceae</taxon>
        <taxon>Favolaschia</taxon>
    </lineage>
</organism>
<protein>
    <recommendedName>
        <fullName evidence="7">F-box domain-containing protein</fullName>
    </recommendedName>
</protein>
<evidence type="ECO:0008006" key="7">
    <source>
        <dbReference type="Google" id="ProtNLM"/>
    </source>
</evidence>
<evidence type="ECO:0000313" key="4">
    <source>
        <dbReference type="EMBL" id="KAK7050139.1"/>
    </source>
</evidence>
<evidence type="ECO:0000313" key="2">
    <source>
        <dbReference type="EMBL" id="KAK6991746.1"/>
    </source>
</evidence>
<dbReference type="EMBL" id="JAWWNJ010000006">
    <property type="protein sequence ID" value="KAK7053915.1"/>
    <property type="molecule type" value="Genomic_DNA"/>
</dbReference>
<evidence type="ECO:0000313" key="5">
    <source>
        <dbReference type="EMBL" id="KAK7053915.1"/>
    </source>
</evidence>
<keyword evidence="6" id="KW-1185">Reference proteome</keyword>
<proteinExistence type="predicted"/>
<dbReference type="EMBL" id="JAWWNJ010000115">
    <property type="protein sequence ID" value="KAK6991746.1"/>
    <property type="molecule type" value="Genomic_DNA"/>
</dbReference>
<dbReference type="AlphaFoldDB" id="A0AAV9ZT98"/>
<accession>A0AAV9ZT98</accession>
<evidence type="ECO:0000313" key="3">
    <source>
        <dbReference type="EMBL" id="KAK7019011.1"/>
    </source>
</evidence>
<comment type="caution">
    <text evidence="2">The sequence shown here is derived from an EMBL/GenBank/DDBJ whole genome shotgun (WGS) entry which is preliminary data.</text>
</comment>
<dbReference type="EMBL" id="JAWWNJ010000045">
    <property type="protein sequence ID" value="KAK7019011.1"/>
    <property type="molecule type" value="Genomic_DNA"/>
</dbReference>
<evidence type="ECO:0000313" key="6">
    <source>
        <dbReference type="Proteomes" id="UP001362999"/>
    </source>
</evidence>
<dbReference type="Proteomes" id="UP001362999">
    <property type="component" value="Unassembled WGS sequence"/>
</dbReference>
<sequence length="401" mass="44631">MHQSLPTEMVEAILLEALDPSNPNTTWVDFVDLRRTLCLVCKIWKTLVEGHSTLWSTITIQRFSTPALLRRCMDIYKGTDAVLTIDARARKDTVKDKKLQKVENVHMDRFLAMIGAEVMPSAWKVARVTVKSGGETEIEQVTNLLAQHSWPSLQALALQPSSNMGAAPRVFDLPQTHQITTLHLDTASPRHIPLSVFPSLHDLALRNSDCGHWNGFETILHLLTHIRRLTLDKIKIAGWHSDRVVQMPDTLDTLRFSYESVEGAAVLARLEIGGLETLEIRAYGGRDLRDAVASNPSIFARSRKITVAQRHDSELETREATLAVLHAMHDVVRLDMACFGPPGVAALKEFVSKGGQLEDLEEVKCGGVFNEADMQYIAGGKFGQKFVIMQHGGVVRRGHAK</sequence>
<name>A0AAV9ZT98_9AGAR</name>
<dbReference type="EMBL" id="JAWWNJ010000237">
    <property type="protein sequence ID" value="KAK6968973.1"/>
    <property type="molecule type" value="Genomic_DNA"/>
</dbReference>